<gene>
    <name evidence="2" type="ORF">GCM10022279_07950</name>
</gene>
<organism evidence="2 3">
    <name type="scientific">Comamonas faecalis</name>
    <dbReference type="NCBI Taxonomy" id="1387849"/>
    <lineage>
        <taxon>Bacteria</taxon>
        <taxon>Pseudomonadati</taxon>
        <taxon>Pseudomonadota</taxon>
        <taxon>Betaproteobacteria</taxon>
        <taxon>Burkholderiales</taxon>
        <taxon>Comamonadaceae</taxon>
        <taxon>Comamonas</taxon>
    </lineage>
</organism>
<evidence type="ECO:0000313" key="2">
    <source>
        <dbReference type="EMBL" id="GAA3987349.1"/>
    </source>
</evidence>
<dbReference type="EMBL" id="BAABBP010000005">
    <property type="protein sequence ID" value="GAA3987349.1"/>
    <property type="molecule type" value="Genomic_DNA"/>
</dbReference>
<keyword evidence="3" id="KW-1185">Reference proteome</keyword>
<comment type="caution">
    <text evidence="2">The sequence shown here is derived from an EMBL/GenBank/DDBJ whole genome shotgun (WGS) entry which is preliminary data.</text>
</comment>
<dbReference type="PANTHER" id="PTHR39327">
    <property type="match status" value="1"/>
</dbReference>
<feature type="region of interest" description="Disordered" evidence="1">
    <location>
        <begin position="1"/>
        <end position="30"/>
    </location>
</feature>
<accession>A0ABP7QT35</accession>
<dbReference type="Proteomes" id="UP001501627">
    <property type="component" value="Unassembled WGS sequence"/>
</dbReference>
<dbReference type="InterPro" id="IPR010319">
    <property type="entry name" value="Transglutaminase-like_Cys_pept"/>
</dbReference>
<evidence type="ECO:0000313" key="3">
    <source>
        <dbReference type="Proteomes" id="UP001501627"/>
    </source>
</evidence>
<dbReference type="Pfam" id="PF06035">
    <property type="entry name" value="Peptidase_C93"/>
    <property type="match status" value="1"/>
</dbReference>
<reference evidence="3" key="1">
    <citation type="journal article" date="2019" name="Int. J. Syst. Evol. Microbiol.">
        <title>The Global Catalogue of Microorganisms (GCM) 10K type strain sequencing project: providing services to taxonomists for standard genome sequencing and annotation.</title>
        <authorList>
            <consortium name="The Broad Institute Genomics Platform"/>
            <consortium name="The Broad Institute Genome Sequencing Center for Infectious Disease"/>
            <person name="Wu L."/>
            <person name="Ma J."/>
        </authorList>
    </citation>
    <scope>NUCLEOTIDE SEQUENCE [LARGE SCALE GENOMIC DNA]</scope>
    <source>
        <strain evidence="3">JCM 17561</strain>
    </source>
</reference>
<protein>
    <submittedName>
        <fullName evidence="2">Transglutaminase-like cysteine peptidase</fullName>
    </submittedName>
</protein>
<dbReference type="InterPro" id="IPR038765">
    <property type="entry name" value="Papain-like_cys_pep_sf"/>
</dbReference>
<name>A0ABP7QT35_9BURK</name>
<dbReference type="SUPFAM" id="SSF54001">
    <property type="entry name" value="Cysteine proteinases"/>
    <property type="match status" value="1"/>
</dbReference>
<sequence>MIGHRRTMDSPAPVTAHPSPPQAQPPARGPSRRRWLLALGAAGICALQRRPLAQGQAQPLAWDEARLLRTMQQHYGAPGVKTLQAWLALLQAQAGQPLAQQLRAVNDFWNTTVLASDDPTIWGQADYWATPLQTLGRRAGDCEDFVIGKYFSLLRLGVPAAQLRLIYVRARMGGLGSNVSVAHMVLGHYASADGEPLVLDNLAGTIAPASQRPDLTPVFSFNGAGIYIPGARTTPTERIARWPDLLARMRQEGFAP</sequence>
<dbReference type="PANTHER" id="PTHR39327:SF1">
    <property type="entry name" value="BLR5470 PROTEIN"/>
    <property type="match status" value="1"/>
</dbReference>
<feature type="compositionally biased region" description="Pro residues" evidence="1">
    <location>
        <begin position="18"/>
        <end position="28"/>
    </location>
</feature>
<proteinExistence type="predicted"/>
<evidence type="ECO:0000256" key="1">
    <source>
        <dbReference type="SAM" id="MobiDB-lite"/>
    </source>
</evidence>
<dbReference type="Gene3D" id="3.10.620.30">
    <property type="match status" value="1"/>
</dbReference>